<evidence type="ECO:0000256" key="1">
    <source>
        <dbReference type="SAM" id="Phobius"/>
    </source>
</evidence>
<reference evidence="2 3" key="1">
    <citation type="submission" date="2019-03" db="EMBL/GenBank/DDBJ databases">
        <title>Draft genome sequences of novel Actinobacteria.</title>
        <authorList>
            <person name="Sahin N."/>
            <person name="Ay H."/>
            <person name="Saygin H."/>
        </authorList>
    </citation>
    <scope>NUCLEOTIDE SEQUENCE [LARGE SCALE GENOMIC DNA]</scope>
    <source>
        <strain evidence="2 3">JCM 13523</strain>
    </source>
</reference>
<keyword evidence="3" id="KW-1185">Reference proteome</keyword>
<evidence type="ECO:0008006" key="4">
    <source>
        <dbReference type="Google" id="ProtNLM"/>
    </source>
</evidence>
<keyword evidence="1" id="KW-1133">Transmembrane helix</keyword>
<dbReference type="EMBL" id="SMKX01000255">
    <property type="protein sequence ID" value="TDD43676.1"/>
    <property type="molecule type" value="Genomic_DNA"/>
</dbReference>
<comment type="caution">
    <text evidence="2">The sequence shown here is derived from an EMBL/GenBank/DDBJ whole genome shotgun (WGS) entry which is preliminary data.</text>
</comment>
<dbReference type="RefSeq" id="WP_132177809.1">
    <property type="nucleotide sequence ID" value="NZ_SMKX01000255.1"/>
</dbReference>
<gene>
    <name evidence="2" type="ORF">E1263_41485</name>
</gene>
<name>A0A4R4YG42_9ACTN</name>
<dbReference type="AlphaFoldDB" id="A0A4R4YG42"/>
<accession>A0A4R4YG42</accession>
<dbReference type="OrthoDB" id="3833911at2"/>
<organism evidence="2 3">
    <name type="scientific">Kribbella antibiotica</name>
    <dbReference type="NCBI Taxonomy" id="190195"/>
    <lineage>
        <taxon>Bacteria</taxon>
        <taxon>Bacillati</taxon>
        <taxon>Actinomycetota</taxon>
        <taxon>Actinomycetes</taxon>
        <taxon>Propionibacteriales</taxon>
        <taxon>Kribbellaceae</taxon>
        <taxon>Kribbella</taxon>
    </lineage>
</organism>
<feature type="transmembrane region" description="Helical" evidence="1">
    <location>
        <begin position="35"/>
        <end position="53"/>
    </location>
</feature>
<keyword evidence="1" id="KW-0472">Membrane</keyword>
<sequence length="165" mass="18253">MPIMGEASAEVWAAEYQRTSRVEFTRRTAPYQREMLLLQGLTAVSILLLAFVVPSDSDAWLLLIVVMLVTFGRSIWAAAQLVGNKLLLLVDANGIRYGDTRLAWNQIGTIGIPHKTTLAIVSLDGKPLTIRHWAVRDMSALGGWLEDVLKQHRATFEGESHADNG</sequence>
<keyword evidence="1" id="KW-0812">Transmembrane</keyword>
<evidence type="ECO:0000313" key="3">
    <source>
        <dbReference type="Proteomes" id="UP000295124"/>
    </source>
</evidence>
<protein>
    <recommendedName>
        <fullName evidence="4">PH domain-containing protein</fullName>
    </recommendedName>
</protein>
<proteinExistence type="predicted"/>
<dbReference type="Proteomes" id="UP000295124">
    <property type="component" value="Unassembled WGS sequence"/>
</dbReference>
<evidence type="ECO:0000313" key="2">
    <source>
        <dbReference type="EMBL" id="TDD43676.1"/>
    </source>
</evidence>
<feature type="transmembrane region" description="Helical" evidence="1">
    <location>
        <begin position="59"/>
        <end position="79"/>
    </location>
</feature>